<feature type="compositionally biased region" description="Low complexity" evidence="1">
    <location>
        <begin position="38"/>
        <end position="57"/>
    </location>
</feature>
<evidence type="ECO:0000256" key="1">
    <source>
        <dbReference type="SAM" id="MobiDB-lite"/>
    </source>
</evidence>
<dbReference type="PROSITE" id="PS51257">
    <property type="entry name" value="PROKAR_LIPOPROTEIN"/>
    <property type="match status" value="1"/>
</dbReference>
<name>M3AWK3_STRM1</name>
<feature type="region of interest" description="Disordered" evidence="1">
    <location>
        <begin position="29"/>
        <end position="65"/>
    </location>
</feature>
<gene>
    <name evidence="3" type="ORF">H340_23743</name>
</gene>
<dbReference type="eggNOG" id="ENOG5031QN0">
    <property type="taxonomic scope" value="Bacteria"/>
</dbReference>
<feature type="chain" id="PRO_5039219111" description="Lipoprotein" evidence="2">
    <location>
        <begin position="23"/>
        <end position="183"/>
    </location>
</feature>
<dbReference type="RefSeq" id="WP_004950478.1">
    <property type="nucleotide sequence ID" value="NZ_CP072827.1"/>
</dbReference>
<evidence type="ECO:0000313" key="3">
    <source>
        <dbReference type="EMBL" id="EME97957.1"/>
    </source>
</evidence>
<feature type="signal peptide" evidence="2">
    <location>
        <begin position="1"/>
        <end position="22"/>
    </location>
</feature>
<dbReference type="PATRIC" id="fig|1223523.3.peg.4824"/>
<evidence type="ECO:0000313" key="4">
    <source>
        <dbReference type="Proteomes" id="UP000011740"/>
    </source>
</evidence>
<keyword evidence="2" id="KW-0732">Signal</keyword>
<dbReference type="AlphaFoldDB" id="M3AWK3"/>
<protein>
    <recommendedName>
        <fullName evidence="5">Lipoprotein</fullName>
    </recommendedName>
</protein>
<evidence type="ECO:0000256" key="2">
    <source>
        <dbReference type="SAM" id="SignalP"/>
    </source>
</evidence>
<evidence type="ECO:0008006" key="5">
    <source>
        <dbReference type="Google" id="ProtNLM"/>
    </source>
</evidence>
<dbReference type="EMBL" id="AORZ01000094">
    <property type="protein sequence ID" value="EME97957.1"/>
    <property type="molecule type" value="Genomic_DNA"/>
</dbReference>
<accession>M3AWK3</accession>
<sequence>MRSTRRIVSTLLLVTALTGGLAACGPEDDKAAGGSGGSAASAKPSAKPAKGGDAGPDTYDCGGKPPVMPAGHTMIEVKLERDASGFEAQTAKPKCTPNDWIYHGEGEAKHYTLASGVKAQLALSAGPGQYKPVDKDQLAMHIDRCLAEDHSRVKPPFGCYGNVYEITLDGKGQVATIKEKWSV</sequence>
<reference evidence="3 4" key="1">
    <citation type="journal article" date="2013" name="Genome Announc.">
        <title>Whole-Genome Shotgun Assembly and Analysis of the Genome of Streptomyces mobaraensis DSM 40847, a Strain for Industrial Production of Microbial Transglutaminase.</title>
        <authorList>
            <person name="Yang H."/>
            <person name="He T."/>
            <person name="Wu W."/>
            <person name="Zhu W."/>
            <person name="Lu B."/>
            <person name="Sun W."/>
        </authorList>
    </citation>
    <scope>NUCLEOTIDE SEQUENCE [LARGE SCALE GENOMIC DNA]</scope>
    <source>
        <strain evidence="3 4">DSM 40847</strain>
    </source>
</reference>
<proteinExistence type="predicted"/>
<organism evidence="3 4">
    <name type="scientific">Streptomyces mobaraensis (strain ATCC 29032 / DSM 40847 / JCM 4168 / NBRC 13819 / NCIMB 11159 / IPCR 16-22)</name>
    <dbReference type="NCBI Taxonomy" id="1223523"/>
    <lineage>
        <taxon>Bacteria</taxon>
        <taxon>Bacillati</taxon>
        <taxon>Actinomycetota</taxon>
        <taxon>Actinomycetes</taxon>
        <taxon>Kitasatosporales</taxon>
        <taxon>Streptomycetaceae</taxon>
        <taxon>Streptomyces</taxon>
    </lineage>
</organism>
<comment type="caution">
    <text evidence="3">The sequence shown here is derived from an EMBL/GenBank/DDBJ whole genome shotgun (WGS) entry which is preliminary data.</text>
</comment>
<dbReference type="Proteomes" id="UP000011740">
    <property type="component" value="Unassembled WGS sequence"/>
</dbReference>